<reference evidence="2 3" key="1">
    <citation type="journal article" date="2015" name="Genome Announc.">
        <title>Expanding the biotechnology potential of lactobacilli through comparative genomics of 213 strains and associated genera.</title>
        <authorList>
            <person name="Sun Z."/>
            <person name="Harris H.M."/>
            <person name="McCann A."/>
            <person name="Guo C."/>
            <person name="Argimon S."/>
            <person name="Zhang W."/>
            <person name="Yang X."/>
            <person name="Jeffery I.B."/>
            <person name="Cooney J.C."/>
            <person name="Kagawa T.F."/>
            <person name="Liu W."/>
            <person name="Song Y."/>
            <person name="Salvetti E."/>
            <person name="Wrobel A."/>
            <person name="Rasinkangas P."/>
            <person name="Parkhill J."/>
            <person name="Rea M.C."/>
            <person name="O'Sullivan O."/>
            <person name="Ritari J."/>
            <person name="Douillard F.P."/>
            <person name="Paul Ross R."/>
            <person name="Yang R."/>
            <person name="Briner A.E."/>
            <person name="Felis G.E."/>
            <person name="de Vos W.M."/>
            <person name="Barrangou R."/>
            <person name="Klaenhammer T.R."/>
            <person name="Caufield P.W."/>
            <person name="Cui Y."/>
            <person name="Zhang H."/>
            <person name="O'Toole P.W."/>
        </authorList>
    </citation>
    <scope>NUCLEOTIDE SEQUENCE [LARGE SCALE GENOMIC DNA]</scope>
    <source>
        <strain evidence="2 3">JCM 15530</strain>
    </source>
</reference>
<dbReference type="STRING" id="1302272.FC96_GL000881"/>
<organism evidence="2 3">
    <name type="scientific">Secundilactobacillus kimchicus JCM 15530</name>
    <dbReference type="NCBI Taxonomy" id="1302272"/>
    <lineage>
        <taxon>Bacteria</taxon>
        <taxon>Bacillati</taxon>
        <taxon>Bacillota</taxon>
        <taxon>Bacilli</taxon>
        <taxon>Lactobacillales</taxon>
        <taxon>Lactobacillaceae</taxon>
        <taxon>Secundilactobacillus</taxon>
    </lineage>
</organism>
<feature type="chain" id="PRO_5006405191" description="Lipoprotein" evidence="1">
    <location>
        <begin position="23"/>
        <end position="167"/>
    </location>
</feature>
<evidence type="ECO:0000313" key="3">
    <source>
        <dbReference type="Proteomes" id="UP000050911"/>
    </source>
</evidence>
<comment type="caution">
    <text evidence="2">The sequence shown here is derived from an EMBL/GenBank/DDBJ whole genome shotgun (WGS) entry which is preliminary data.</text>
</comment>
<dbReference type="RefSeq" id="WP_056943187.1">
    <property type="nucleotide sequence ID" value="NZ_AZCX01000015.1"/>
</dbReference>
<dbReference type="PROSITE" id="PS51257">
    <property type="entry name" value="PROKAR_LIPOPROTEIN"/>
    <property type="match status" value="1"/>
</dbReference>
<dbReference type="AlphaFoldDB" id="A0A0R1HKV7"/>
<evidence type="ECO:0008006" key="4">
    <source>
        <dbReference type="Google" id="ProtNLM"/>
    </source>
</evidence>
<name>A0A0R1HKV7_9LACO</name>
<keyword evidence="1" id="KW-0732">Signal</keyword>
<feature type="signal peptide" evidence="1">
    <location>
        <begin position="1"/>
        <end position="22"/>
    </location>
</feature>
<evidence type="ECO:0000313" key="2">
    <source>
        <dbReference type="EMBL" id="KRK46888.1"/>
    </source>
</evidence>
<keyword evidence="3" id="KW-1185">Reference proteome</keyword>
<dbReference type="Proteomes" id="UP000050911">
    <property type="component" value="Unassembled WGS sequence"/>
</dbReference>
<dbReference type="EMBL" id="AZCX01000015">
    <property type="protein sequence ID" value="KRK46888.1"/>
    <property type="molecule type" value="Genomic_DNA"/>
</dbReference>
<sequence length="167" mass="18229">MKRILIMVAILTSGLLAGCSNAQSPHREPHTPADGEVTIQKRDVSGQVVRDLLLANLQATRAVADSIVHDAKPGQDVASDRQLRTEGLKEERDKAFNELRHYRGINAASATQAILDAADVSRLAMDYAQAVRDGDPVAKAEKRYDAVAETLTQDVDLLYDALTVPRR</sequence>
<gene>
    <name evidence="2" type="ORF">FC96_GL000881</name>
</gene>
<protein>
    <recommendedName>
        <fullName evidence="4">Lipoprotein</fullName>
    </recommendedName>
</protein>
<evidence type="ECO:0000256" key="1">
    <source>
        <dbReference type="SAM" id="SignalP"/>
    </source>
</evidence>
<proteinExistence type="predicted"/>
<dbReference type="PATRIC" id="fig|1302272.5.peg.880"/>
<accession>A0A0R1HKV7</accession>